<reference evidence="1 2" key="1">
    <citation type="submission" date="2023-10" db="EMBL/GenBank/DDBJ databases">
        <title>Saccharopolyspora sp. nov., isolated from mangrove soil.</title>
        <authorList>
            <person name="Lu Y."/>
            <person name="Liu W."/>
        </authorList>
    </citation>
    <scope>NUCLEOTIDE SEQUENCE [LARGE SCALE GENOMIC DNA]</scope>
    <source>
        <strain evidence="1 2">S2-29</strain>
    </source>
</reference>
<gene>
    <name evidence="1" type="ORF">R4I43_00110</name>
</gene>
<protein>
    <submittedName>
        <fullName evidence="1">Uncharacterized protein</fullName>
    </submittedName>
</protein>
<sequence>MTSAAEIENRIEQRGGGSRWFRRPFQIIRANLGAYLALNAMAYG</sequence>
<organism evidence="1 2">
    <name type="scientific">Saccharopolyspora mangrovi</name>
    <dbReference type="NCBI Taxonomy" id="3082379"/>
    <lineage>
        <taxon>Bacteria</taxon>
        <taxon>Bacillati</taxon>
        <taxon>Actinomycetota</taxon>
        <taxon>Actinomycetes</taxon>
        <taxon>Pseudonocardiales</taxon>
        <taxon>Pseudonocardiaceae</taxon>
        <taxon>Saccharopolyspora</taxon>
    </lineage>
</organism>
<accession>A0ABU6A2W2</accession>
<dbReference type="RefSeq" id="WP_324263391.1">
    <property type="nucleotide sequence ID" value="NZ_JAWLNX010000001.1"/>
</dbReference>
<name>A0ABU6A2W2_9PSEU</name>
<dbReference type="Proteomes" id="UP001327093">
    <property type="component" value="Unassembled WGS sequence"/>
</dbReference>
<comment type="caution">
    <text evidence="1">The sequence shown here is derived from an EMBL/GenBank/DDBJ whole genome shotgun (WGS) entry which is preliminary data.</text>
</comment>
<evidence type="ECO:0000313" key="2">
    <source>
        <dbReference type="Proteomes" id="UP001327093"/>
    </source>
</evidence>
<keyword evidence="2" id="KW-1185">Reference proteome</keyword>
<evidence type="ECO:0000313" key="1">
    <source>
        <dbReference type="EMBL" id="MEB3365795.1"/>
    </source>
</evidence>
<proteinExistence type="predicted"/>
<dbReference type="EMBL" id="JAWLNX010000001">
    <property type="protein sequence ID" value="MEB3365795.1"/>
    <property type="molecule type" value="Genomic_DNA"/>
</dbReference>